<keyword evidence="3 5" id="KW-1133">Transmembrane helix</keyword>
<sequence length="48" mass="4898">MLELAILFFILAIVAGALGAGGVAGLSMTIAKWLVLAFLVLAIISLVL</sequence>
<evidence type="ECO:0000256" key="2">
    <source>
        <dbReference type="ARBA" id="ARBA00022692"/>
    </source>
</evidence>
<dbReference type="Pfam" id="PF07043">
    <property type="entry name" value="DUF1328"/>
    <property type="match status" value="1"/>
</dbReference>
<comment type="similarity">
    <text evidence="5">Belongs to the UPF0391 family.</text>
</comment>
<proteinExistence type="inferred from homology"/>
<protein>
    <recommendedName>
        <fullName evidence="5">UPF0391 membrane protein ACFQGH_07565</fullName>
    </recommendedName>
</protein>
<evidence type="ECO:0000313" key="7">
    <source>
        <dbReference type="Proteomes" id="UP001596312"/>
    </source>
</evidence>
<evidence type="ECO:0000256" key="5">
    <source>
        <dbReference type="HAMAP-Rule" id="MF_01361"/>
    </source>
</evidence>
<comment type="caution">
    <text evidence="6">The sequence shown here is derived from an EMBL/GenBank/DDBJ whole genome shotgun (WGS) entry which is preliminary data.</text>
</comment>
<dbReference type="GO" id="GO:0005886">
    <property type="term" value="C:plasma membrane"/>
    <property type="evidence" value="ECO:0007669"/>
    <property type="project" value="UniProtKB-SubCell"/>
</dbReference>
<evidence type="ECO:0000256" key="3">
    <source>
        <dbReference type="ARBA" id="ARBA00022989"/>
    </source>
</evidence>
<feature type="transmembrane region" description="Helical" evidence="5">
    <location>
        <begin position="29"/>
        <end position="47"/>
    </location>
</feature>
<organism evidence="6 7">
    <name type="scientific">Halalkalicoccus tibetensis</name>
    <dbReference type="NCBI Taxonomy" id="175632"/>
    <lineage>
        <taxon>Archaea</taxon>
        <taxon>Methanobacteriati</taxon>
        <taxon>Methanobacteriota</taxon>
        <taxon>Stenosarchaea group</taxon>
        <taxon>Halobacteria</taxon>
        <taxon>Halobacteriales</taxon>
        <taxon>Halococcaceae</taxon>
        <taxon>Halalkalicoccus</taxon>
    </lineage>
</organism>
<dbReference type="InterPro" id="IPR009760">
    <property type="entry name" value="DUF1328"/>
</dbReference>
<dbReference type="NCBIfam" id="NF010229">
    <property type="entry name" value="PRK13682.1-4"/>
    <property type="match status" value="1"/>
</dbReference>
<dbReference type="HAMAP" id="MF_01361">
    <property type="entry name" value="UPF0391"/>
    <property type="match status" value="1"/>
</dbReference>
<dbReference type="RefSeq" id="WP_340603574.1">
    <property type="nucleotide sequence ID" value="NZ_JBBMXV010000002.1"/>
</dbReference>
<reference evidence="6 7" key="1">
    <citation type="journal article" date="2019" name="Int. J. Syst. Evol. Microbiol.">
        <title>The Global Catalogue of Microorganisms (GCM) 10K type strain sequencing project: providing services to taxonomists for standard genome sequencing and annotation.</title>
        <authorList>
            <consortium name="The Broad Institute Genomics Platform"/>
            <consortium name="The Broad Institute Genome Sequencing Center for Infectious Disease"/>
            <person name="Wu L."/>
            <person name="Ma J."/>
        </authorList>
    </citation>
    <scope>NUCLEOTIDE SEQUENCE [LARGE SCALE GENOMIC DNA]</scope>
    <source>
        <strain evidence="6 7">CGMCC 1.3240</strain>
    </source>
</reference>
<keyword evidence="2 5" id="KW-0812">Transmembrane</keyword>
<evidence type="ECO:0000256" key="1">
    <source>
        <dbReference type="ARBA" id="ARBA00022475"/>
    </source>
</evidence>
<evidence type="ECO:0000256" key="4">
    <source>
        <dbReference type="ARBA" id="ARBA00023136"/>
    </source>
</evidence>
<evidence type="ECO:0000313" key="6">
    <source>
        <dbReference type="EMBL" id="MFC6905060.1"/>
    </source>
</evidence>
<dbReference type="EMBL" id="JBHSXQ010000002">
    <property type="protein sequence ID" value="MFC6905060.1"/>
    <property type="molecule type" value="Genomic_DNA"/>
</dbReference>
<dbReference type="AlphaFoldDB" id="A0ABD5V118"/>
<comment type="subcellular location">
    <subcellularLocation>
        <location evidence="5">Cell membrane</location>
        <topology evidence="5">Single-pass membrane protein</topology>
    </subcellularLocation>
</comment>
<name>A0ABD5V118_9EURY</name>
<accession>A0ABD5V118</accession>
<dbReference type="Proteomes" id="UP001596312">
    <property type="component" value="Unassembled WGS sequence"/>
</dbReference>
<keyword evidence="4 5" id="KW-0472">Membrane</keyword>
<gene>
    <name evidence="6" type="ORF">ACFQGH_07565</name>
</gene>
<dbReference type="PIRSF" id="PIRSF036466">
    <property type="entry name" value="UCP036466"/>
    <property type="match status" value="1"/>
</dbReference>
<keyword evidence="1 5" id="KW-1003">Cell membrane</keyword>
<keyword evidence="7" id="KW-1185">Reference proteome</keyword>